<keyword evidence="4" id="KW-1185">Reference proteome</keyword>
<dbReference type="PANTHER" id="PTHR24178">
    <property type="entry name" value="MOLTING PROTEIN MLT-4"/>
    <property type="match status" value="1"/>
</dbReference>
<name>A0ABP0HRG6_9DINO</name>
<feature type="non-terminal residue" evidence="3">
    <location>
        <position position="484"/>
    </location>
</feature>
<dbReference type="Gene3D" id="1.25.40.20">
    <property type="entry name" value="Ankyrin repeat-containing domain"/>
    <property type="match status" value="1"/>
</dbReference>
<dbReference type="Pfam" id="PF12796">
    <property type="entry name" value="Ank_2"/>
    <property type="match status" value="1"/>
</dbReference>
<accession>A0ABP0HRG6</accession>
<dbReference type="SUPFAM" id="SSF48403">
    <property type="entry name" value="Ankyrin repeat"/>
    <property type="match status" value="1"/>
</dbReference>
<evidence type="ECO:0000256" key="1">
    <source>
        <dbReference type="ARBA" id="ARBA00022737"/>
    </source>
</evidence>
<comment type="caution">
    <text evidence="3">The sequence shown here is derived from an EMBL/GenBank/DDBJ whole genome shotgun (WGS) entry which is preliminary data.</text>
</comment>
<dbReference type="Proteomes" id="UP001642484">
    <property type="component" value="Unassembled WGS sequence"/>
</dbReference>
<dbReference type="InterPro" id="IPR036770">
    <property type="entry name" value="Ankyrin_rpt-contain_sf"/>
</dbReference>
<feature type="non-terminal residue" evidence="3">
    <location>
        <position position="1"/>
    </location>
</feature>
<gene>
    <name evidence="3" type="ORF">CCMP2556_LOCUS2481</name>
</gene>
<dbReference type="PANTHER" id="PTHR24178:SF9">
    <property type="entry name" value="ANK_REP_REGION DOMAIN-CONTAINING PROTEIN"/>
    <property type="match status" value="1"/>
</dbReference>
<dbReference type="SMART" id="SM00248">
    <property type="entry name" value="ANK"/>
    <property type="match status" value="4"/>
</dbReference>
<dbReference type="InterPro" id="IPR002110">
    <property type="entry name" value="Ankyrin_rpt"/>
</dbReference>
<proteinExistence type="predicted"/>
<protein>
    <submittedName>
        <fullName evidence="3">Uncharacterized protein</fullName>
    </submittedName>
</protein>
<keyword evidence="1" id="KW-0677">Repeat</keyword>
<keyword evidence="2" id="KW-0040">ANK repeat</keyword>
<reference evidence="3 4" key="1">
    <citation type="submission" date="2024-02" db="EMBL/GenBank/DDBJ databases">
        <authorList>
            <person name="Chen Y."/>
            <person name="Shah S."/>
            <person name="Dougan E. K."/>
            <person name="Thang M."/>
            <person name="Chan C."/>
        </authorList>
    </citation>
    <scope>NUCLEOTIDE SEQUENCE [LARGE SCALE GENOMIC DNA]</scope>
</reference>
<dbReference type="EMBL" id="CAXAMN010000935">
    <property type="protein sequence ID" value="CAK8991490.1"/>
    <property type="molecule type" value="Genomic_DNA"/>
</dbReference>
<evidence type="ECO:0000313" key="3">
    <source>
        <dbReference type="EMBL" id="CAK8991490.1"/>
    </source>
</evidence>
<evidence type="ECO:0000313" key="4">
    <source>
        <dbReference type="Proteomes" id="UP001642484"/>
    </source>
</evidence>
<organism evidence="3 4">
    <name type="scientific">Durusdinium trenchii</name>
    <dbReference type="NCBI Taxonomy" id="1381693"/>
    <lineage>
        <taxon>Eukaryota</taxon>
        <taxon>Sar</taxon>
        <taxon>Alveolata</taxon>
        <taxon>Dinophyceae</taxon>
        <taxon>Suessiales</taxon>
        <taxon>Symbiodiniaceae</taxon>
        <taxon>Durusdinium</taxon>
    </lineage>
</organism>
<evidence type="ECO:0000256" key="2">
    <source>
        <dbReference type="ARBA" id="ARBA00023043"/>
    </source>
</evidence>
<sequence length="484" mass="53250">MVRTLRQSLRLSQSLASSATAGLDVWGGAASVAEDVRSAEAWQSRVETVEWFCDQFKDLLIANPKLFEFMSPLLVVDDQLWEAGLEEARHALALQTTSSPDKDPDPSAVQRINKRLRIFMSFLREHGKEIRMCPESLAALPNPFNDATPKRQWESACYQCRQLWRSAQHSTALPETPSSDVWGGSEIVVRFAVTGEQLLLLRVPSEEQSLLDLVRSAVSSAGWCHRFCVVASASGHLISEHCTWQSAGVPSGVDVILLPLTREFTQQMFEAVGSGRARAVKNFLQQGQDPNSRSDGVPVLIAAINSMSAEEELVTLLVDGGADPDACDDRQVPALHYAMLSCRPALVNKLLNSKANPHVRDHRLNTALHTAEFSRLESVQSLLAHRADPLAENVDGDTPFSLRKRSADINACIMEKAWGRLTMQHILVKCLGDLSQCCALQQLQLTCVTIHKQYTSLSIEYAQGSSSEVDQPDQGLADAQIDAV</sequence>